<dbReference type="InterPro" id="IPR015421">
    <property type="entry name" value="PyrdxlP-dep_Trfase_major"/>
</dbReference>
<comment type="catalytic activity">
    <reaction evidence="8">
        <text>L-seryl-tRNA(Sec) + selenophosphate + H(+) = L-selenocysteinyl-tRNA(Sec) + phosphate</text>
        <dbReference type="Rhea" id="RHEA:22728"/>
        <dbReference type="Rhea" id="RHEA-COMP:9742"/>
        <dbReference type="Rhea" id="RHEA-COMP:9743"/>
        <dbReference type="ChEBI" id="CHEBI:15378"/>
        <dbReference type="ChEBI" id="CHEBI:16144"/>
        <dbReference type="ChEBI" id="CHEBI:43474"/>
        <dbReference type="ChEBI" id="CHEBI:78533"/>
        <dbReference type="ChEBI" id="CHEBI:78573"/>
        <dbReference type="EC" id="2.9.1.1"/>
    </reaction>
</comment>
<evidence type="ECO:0000313" key="12">
    <source>
        <dbReference type="Proteomes" id="UP000316471"/>
    </source>
</evidence>
<evidence type="ECO:0000256" key="1">
    <source>
        <dbReference type="ARBA" id="ARBA00001933"/>
    </source>
</evidence>
<evidence type="ECO:0000313" key="11">
    <source>
        <dbReference type="EMBL" id="TWI11534.1"/>
    </source>
</evidence>
<dbReference type="Pfam" id="PF03841">
    <property type="entry name" value="SelA"/>
    <property type="match status" value="1"/>
</dbReference>
<dbReference type="EMBL" id="VLKP01000005">
    <property type="protein sequence ID" value="TWI11534.1"/>
    <property type="molecule type" value="Genomic_DNA"/>
</dbReference>
<evidence type="ECO:0000256" key="8">
    <source>
        <dbReference type="HAMAP-Rule" id="MF_00423"/>
    </source>
</evidence>
<evidence type="ECO:0000256" key="5">
    <source>
        <dbReference type="ARBA" id="ARBA00022917"/>
    </source>
</evidence>
<evidence type="ECO:0000256" key="4">
    <source>
        <dbReference type="ARBA" id="ARBA00022898"/>
    </source>
</evidence>
<reference evidence="11 12" key="1">
    <citation type="journal article" date="2015" name="Stand. Genomic Sci.">
        <title>Genomic Encyclopedia of Bacterial and Archaeal Type Strains, Phase III: the genomes of soil and plant-associated and newly described type strains.</title>
        <authorList>
            <person name="Whitman W.B."/>
            <person name="Woyke T."/>
            <person name="Klenk H.P."/>
            <person name="Zhou Y."/>
            <person name="Lilburn T.G."/>
            <person name="Beck B.J."/>
            <person name="De Vos P."/>
            <person name="Vandamme P."/>
            <person name="Eisen J.A."/>
            <person name="Garrity G."/>
            <person name="Hugenholtz P."/>
            <person name="Kyrpides N.C."/>
        </authorList>
    </citation>
    <scope>NUCLEOTIDE SEQUENCE [LARGE SCALE GENOMIC DNA]</scope>
    <source>
        <strain evidence="11 12">CGMCC 1.10136</strain>
    </source>
</reference>
<protein>
    <recommendedName>
        <fullName evidence="8">L-seryl-tRNA(Sec) selenium transferase</fullName>
        <ecNumber evidence="8">2.9.1.1</ecNumber>
    </recommendedName>
    <alternativeName>
        <fullName evidence="8">Selenocysteine synthase</fullName>
        <shortName evidence="8">Sec synthase</shortName>
    </alternativeName>
    <alternativeName>
        <fullName evidence="8">Selenocysteinyl-tRNA(Sec) synthase</fullName>
    </alternativeName>
</protein>
<dbReference type="GO" id="GO:0005737">
    <property type="term" value="C:cytoplasm"/>
    <property type="evidence" value="ECO:0007669"/>
    <property type="project" value="UniProtKB-SubCell"/>
</dbReference>
<dbReference type="Gene3D" id="3.40.640.10">
    <property type="entry name" value="Type I PLP-dependent aspartate aminotransferase-like (Major domain)"/>
    <property type="match status" value="1"/>
</dbReference>
<comment type="pathway">
    <text evidence="8">Aminoacyl-tRNA biosynthesis; selenocysteinyl-tRNA(Sec) biosynthesis; selenocysteinyl-tRNA(Sec) from L-seryl-tRNA(Sec) (bacterial route): step 1/1.</text>
</comment>
<dbReference type="NCBIfam" id="TIGR00474">
    <property type="entry name" value="selA"/>
    <property type="match status" value="1"/>
</dbReference>
<keyword evidence="12" id="KW-1185">Reference proteome</keyword>
<dbReference type="InterPro" id="IPR018319">
    <property type="entry name" value="SelA-like"/>
</dbReference>
<dbReference type="PANTHER" id="PTHR32328">
    <property type="entry name" value="L-SERYL-TRNA(SEC) SELENIUM TRANSFERASE"/>
    <property type="match status" value="1"/>
</dbReference>
<evidence type="ECO:0000256" key="9">
    <source>
        <dbReference type="PIRSR" id="PIRSR618319-50"/>
    </source>
</evidence>
<evidence type="ECO:0000259" key="10">
    <source>
        <dbReference type="Pfam" id="PF12390"/>
    </source>
</evidence>
<evidence type="ECO:0000256" key="7">
    <source>
        <dbReference type="ARBA" id="ARBA00044507"/>
    </source>
</evidence>
<dbReference type="Gene3D" id="3.90.1150.180">
    <property type="match status" value="1"/>
</dbReference>
<dbReference type="OrthoDB" id="9787096at2"/>
<accession>A0A562LV77</accession>
<keyword evidence="3 8" id="KW-0808">Transferase</keyword>
<dbReference type="InterPro" id="IPR004534">
    <property type="entry name" value="SelA_trans"/>
</dbReference>
<dbReference type="GO" id="GO:0004125">
    <property type="term" value="F:L-seryl-tRNA(Sec) selenium transferase activity"/>
    <property type="evidence" value="ECO:0007669"/>
    <property type="project" value="UniProtKB-UniRule"/>
</dbReference>
<evidence type="ECO:0000256" key="6">
    <source>
        <dbReference type="ARBA" id="ARBA00023266"/>
    </source>
</evidence>
<feature type="domain" description="L-seryl-tRNA selenium transferase N-terminal" evidence="10">
    <location>
        <begin position="12"/>
        <end position="49"/>
    </location>
</feature>
<keyword evidence="4 8" id="KW-0663">Pyridoxal phosphate</keyword>
<dbReference type="InterPro" id="IPR025862">
    <property type="entry name" value="SelA_trans_N_dom"/>
</dbReference>
<feature type="modified residue" description="N6-(pyridoxal phosphate)lysine" evidence="8 9">
    <location>
        <position position="302"/>
    </location>
</feature>
<gene>
    <name evidence="8" type="primary">selA</name>
    <name evidence="11" type="ORF">IP93_01430</name>
</gene>
<comment type="cofactor">
    <cofactor evidence="1 8 9">
        <name>pyridoxal 5'-phosphate</name>
        <dbReference type="ChEBI" id="CHEBI:597326"/>
    </cofactor>
</comment>
<dbReference type="UniPathway" id="UPA00906">
    <property type="reaction ID" value="UER00896"/>
</dbReference>
<dbReference type="AlphaFoldDB" id="A0A562LV77"/>
<dbReference type="HAMAP" id="MF_00423">
    <property type="entry name" value="SelA"/>
    <property type="match status" value="1"/>
</dbReference>
<comment type="subcellular location">
    <subcellularLocation>
        <location evidence="8">Cytoplasm</location>
    </subcellularLocation>
</comment>
<dbReference type="Proteomes" id="UP000316471">
    <property type="component" value="Unassembled WGS sequence"/>
</dbReference>
<comment type="function">
    <text evidence="8">Converts seryl-tRNA(Sec) to selenocysteinyl-tRNA(Sec) required for selenoprotein biosynthesis.</text>
</comment>
<dbReference type="PANTHER" id="PTHR32328:SF0">
    <property type="entry name" value="L-SERYL-TRNA(SEC) SELENIUM TRANSFERASE"/>
    <property type="match status" value="1"/>
</dbReference>
<keyword evidence="2 8" id="KW-0963">Cytoplasm</keyword>
<proteinExistence type="inferred from homology"/>
<sequence length="475" mass="51093">MLRETGLVSASDLPSLDQLLRTPHMAALMEQHGRSRVTRLLRGHLQALREQIQVSPLSREALAQAVQGDALVVAVEQAMQAEEGRRLSRVFNLTGTVLHTNLGRAVLPEVAVNAVVQAMSSPVDLEFDVASGRRGDRDARVRSLVCELTGAESATVVNNNAAAVLLLLNTLANRREVVVSRGELVEIGGSFRIPDVMRNAGAKLVEVGTTNRTHPADYTNAMGPRTALLMQVHPSNYTITGFTAKVGTAALAALAHERNVPLAVDLGSGSLCDLRAWGLPHEPTVQEALAAGADLVAFSGDKLLGGPQAGILVGRADLIARINRNPLKRALRMDKMGLAALEAVLALYREPELLTQRLPTARVLSRGVDTIWEQAERLQEPMQQAFAPEYRVDVARLDSQVGSGAQSEARLPSAGFRIQSAMAKRSGLNRLAKRLRQLPRPVVGCVADDALWLDLRCLDPEDEAAFLAQLPGLSA</sequence>
<dbReference type="GO" id="GO:0001717">
    <property type="term" value="P:conversion of seryl-tRNAsec to selenocys-tRNAsec"/>
    <property type="evidence" value="ECO:0007669"/>
    <property type="project" value="UniProtKB-UniRule"/>
</dbReference>
<comment type="similarity">
    <text evidence="7 8">Belongs to the SelA family.</text>
</comment>
<dbReference type="InterPro" id="IPR015424">
    <property type="entry name" value="PyrdxlP-dep_Trfase"/>
</dbReference>
<evidence type="ECO:0000256" key="2">
    <source>
        <dbReference type="ARBA" id="ARBA00022490"/>
    </source>
</evidence>
<organism evidence="11 12">
    <name type="scientific">Aerolutibacter ruishenii</name>
    <dbReference type="NCBI Taxonomy" id="686800"/>
    <lineage>
        <taxon>Bacteria</taxon>
        <taxon>Pseudomonadati</taxon>
        <taxon>Pseudomonadota</taxon>
        <taxon>Gammaproteobacteria</taxon>
        <taxon>Lysobacterales</taxon>
        <taxon>Lysobacteraceae</taxon>
        <taxon>Aerolutibacter</taxon>
    </lineage>
</organism>
<name>A0A562LV77_9GAMM</name>
<dbReference type="SUPFAM" id="SSF53383">
    <property type="entry name" value="PLP-dependent transferases"/>
    <property type="match status" value="1"/>
</dbReference>
<comment type="caution">
    <text evidence="11">The sequence shown here is derived from an EMBL/GenBank/DDBJ whole genome shotgun (WGS) entry which is preliminary data.</text>
</comment>
<dbReference type="Pfam" id="PF12390">
    <property type="entry name" value="Se-cys_synth_N"/>
    <property type="match status" value="1"/>
</dbReference>
<keyword evidence="6 8" id="KW-0711">Selenium</keyword>
<keyword evidence="5 8" id="KW-0648">Protein biosynthesis</keyword>
<dbReference type="EC" id="2.9.1.1" evidence="8"/>
<evidence type="ECO:0000256" key="3">
    <source>
        <dbReference type="ARBA" id="ARBA00022679"/>
    </source>
</evidence>
<dbReference type="GO" id="GO:0001514">
    <property type="term" value="P:selenocysteine incorporation"/>
    <property type="evidence" value="ECO:0007669"/>
    <property type="project" value="UniProtKB-UniRule"/>
</dbReference>